<sequence length="126" mass="13219">MIIGSIVFALSAAALLFDPTAFVDYIGLTANESLVWSFRLTAILLIALATHMATTSRNAADPAFRRAAVVMVFVSAALSALTYLAPGTATTGRWIFVGIGAGFAALYVITLPIKSIGYKEDLTTSA</sequence>
<evidence type="ECO:0000313" key="8">
    <source>
        <dbReference type="EMBL" id="CAB5051923.1"/>
    </source>
</evidence>
<feature type="transmembrane region" description="Helical" evidence="1">
    <location>
        <begin position="33"/>
        <end position="55"/>
    </location>
</feature>
<keyword evidence="1" id="KW-0812">Transmembrane</keyword>
<evidence type="ECO:0000313" key="2">
    <source>
        <dbReference type="EMBL" id="CAB4329857.1"/>
    </source>
</evidence>
<accession>A0A6J7TEX2</accession>
<dbReference type="EMBL" id="CAESAD010000001">
    <property type="protein sequence ID" value="CAB4331303.1"/>
    <property type="molecule type" value="Genomic_DNA"/>
</dbReference>
<dbReference type="EMBL" id="CAFAAO010000005">
    <property type="protein sequence ID" value="CAB4799524.1"/>
    <property type="molecule type" value="Genomic_DNA"/>
</dbReference>
<keyword evidence="1" id="KW-0472">Membrane</keyword>
<dbReference type="EMBL" id="CAFBPK010000002">
    <property type="protein sequence ID" value="CAB5009470.1"/>
    <property type="molecule type" value="Genomic_DNA"/>
</dbReference>
<keyword evidence="1" id="KW-1133">Transmembrane helix</keyword>
<gene>
    <name evidence="4" type="ORF">UFOPK2648_00588</name>
    <name evidence="5" type="ORF">UFOPK3037_00535</name>
    <name evidence="6" type="ORF">UFOPK3278_00502</name>
    <name evidence="2" type="ORF">UFOPK3406_00073</name>
    <name evidence="3" type="ORF">UFOPK3925_00212</name>
    <name evidence="7" type="ORF">UFOPK4097_00232</name>
    <name evidence="8" type="ORF">UFOPK4301_01024</name>
</gene>
<organism evidence="8">
    <name type="scientific">freshwater metagenome</name>
    <dbReference type="NCBI Taxonomy" id="449393"/>
    <lineage>
        <taxon>unclassified sequences</taxon>
        <taxon>metagenomes</taxon>
        <taxon>ecological metagenomes</taxon>
    </lineage>
</organism>
<dbReference type="EMBL" id="CAFBIX010000012">
    <property type="protein sequence ID" value="CAB4847046.1"/>
    <property type="molecule type" value="Genomic_DNA"/>
</dbReference>
<reference evidence="8" key="1">
    <citation type="submission" date="2020-05" db="EMBL/GenBank/DDBJ databases">
        <authorList>
            <person name="Chiriac C."/>
            <person name="Salcher M."/>
            <person name="Ghai R."/>
            <person name="Kavagutti S V."/>
        </authorList>
    </citation>
    <scope>NUCLEOTIDE SEQUENCE</scope>
</reference>
<dbReference type="EMBL" id="CAESAI010000001">
    <property type="protein sequence ID" value="CAB4329857.1"/>
    <property type="molecule type" value="Genomic_DNA"/>
</dbReference>
<proteinExistence type="predicted"/>
<evidence type="ECO:0000313" key="4">
    <source>
        <dbReference type="EMBL" id="CAB4705925.1"/>
    </source>
</evidence>
<feature type="transmembrane region" description="Helical" evidence="1">
    <location>
        <begin position="67"/>
        <end position="85"/>
    </location>
</feature>
<evidence type="ECO:0000313" key="3">
    <source>
        <dbReference type="EMBL" id="CAB4331303.1"/>
    </source>
</evidence>
<evidence type="ECO:0000313" key="5">
    <source>
        <dbReference type="EMBL" id="CAB4799524.1"/>
    </source>
</evidence>
<feature type="transmembrane region" description="Helical" evidence="1">
    <location>
        <begin position="91"/>
        <end position="109"/>
    </location>
</feature>
<evidence type="ECO:0000256" key="1">
    <source>
        <dbReference type="SAM" id="Phobius"/>
    </source>
</evidence>
<protein>
    <submittedName>
        <fullName evidence="8">Unannotated protein</fullName>
    </submittedName>
</protein>
<evidence type="ECO:0000313" key="6">
    <source>
        <dbReference type="EMBL" id="CAB4847046.1"/>
    </source>
</evidence>
<evidence type="ECO:0000313" key="7">
    <source>
        <dbReference type="EMBL" id="CAB5009470.1"/>
    </source>
</evidence>
<dbReference type="EMBL" id="CAEZYC010000023">
    <property type="protein sequence ID" value="CAB4705925.1"/>
    <property type="molecule type" value="Genomic_DNA"/>
</dbReference>
<name>A0A6J7TEX2_9ZZZZ</name>
<dbReference type="AlphaFoldDB" id="A0A6J7TEX2"/>
<dbReference type="EMBL" id="CAFBQG010000136">
    <property type="protein sequence ID" value="CAB5051923.1"/>
    <property type="molecule type" value="Genomic_DNA"/>
</dbReference>